<organism evidence="11 12">
    <name type="scientific">Roseovarius spongiae</name>
    <dbReference type="NCBI Taxonomy" id="2320272"/>
    <lineage>
        <taxon>Bacteria</taxon>
        <taxon>Pseudomonadati</taxon>
        <taxon>Pseudomonadota</taxon>
        <taxon>Alphaproteobacteria</taxon>
        <taxon>Rhodobacterales</taxon>
        <taxon>Roseobacteraceae</taxon>
        <taxon>Roseovarius</taxon>
    </lineage>
</organism>
<comment type="subcellular location">
    <subcellularLocation>
        <location evidence="8">Cell outer membrane</location>
    </subcellularLocation>
    <subcellularLocation>
        <location evidence="1">Membrane</location>
    </subcellularLocation>
</comment>
<keyword evidence="3 8" id="KW-0812">Transmembrane</keyword>
<keyword evidence="5 8" id="KW-0677">Repeat</keyword>
<evidence type="ECO:0000256" key="2">
    <source>
        <dbReference type="ARBA" id="ARBA00022452"/>
    </source>
</evidence>
<comment type="caution">
    <text evidence="11">The sequence shown here is derived from an EMBL/GenBank/DDBJ whole genome shotgun (WGS) entry which is preliminary data.</text>
</comment>
<feature type="domain" description="POTRA" evidence="10">
    <location>
        <begin position="367"/>
        <end position="440"/>
    </location>
</feature>
<feature type="domain" description="POTRA" evidence="10">
    <location>
        <begin position="46"/>
        <end position="113"/>
    </location>
</feature>
<proteinExistence type="inferred from homology"/>
<dbReference type="GO" id="GO:0051205">
    <property type="term" value="P:protein insertion into membrane"/>
    <property type="evidence" value="ECO:0007669"/>
    <property type="project" value="UniProtKB-UniRule"/>
</dbReference>
<feature type="domain" description="POTRA" evidence="10">
    <location>
        <begin position="114"/>
        <end position="191"/>
    </location>
</feature>
<evidence type="ECO:0000256" key="3">
    <source>
        <dbReference type="ARBA" id="ARBA00022692"/>
    </source>
</evidence>
<comment type="subunit">
    <text evidence="8">Part of the Bam complex.</text>
</comment>
<dbReference type="PIRSF" id="PIRSF006076">
    <property type="entry name" value="OM_assembly_OMP85"/>
    <property type="match status" value="1"/>
</dbReference>
<dbReference type="Pfam" id="PF07244">
    <property type="entry name" value="POTRA"/>
    <property type="match status" value="4"/>
</dbReference>
<evidence type="ECO:0000259" key="10">
    <source>
        <dbReference type="PROSITE" id="PS51779"/>
    </source>
</evidence>
<dbReference type="InterPro" id="IPR000184">
    <property type="entry name" value="Bac_surfAg_D15"/>
</dbReference>
<reference evidence="11 12" key="1">
    <citation type="submission" date="2018-09" db="EMBL/GenBank/DDBJ databases">
        <title>Roseovarius spongiae sp. nov., isolated from a marine sponge.</title>
        <authorList>
            <person name="Zhuang L."/>
            <person name="Luo L."/>
        </authorList>
    </citation>
    <scope>NUCLEOTIDE SEQUENCE [LARGE SCALE GENOMIC DNA]</scope>
    <source>
        <strain evidence="11 12">HN-E21</strain>
    </source>
</reference>
<dbReference type="GO" id="GO:0043165">
    <property type="term" value="P:Gram-negative-bacterium-type cell outer membrane assembly"/>
    <property type="evidence" value="ECO:0007669"/>
    <property type="project" value="UniProtKB-UniRule"/>
</dbReference>
<dbReference type="Gene3D" id="2.40.160.50">
    <property type="entry name" value="membrane protein fhac: a member of the omp85/tpsb transporter family"/>
    <property type="match status" value="1"/>
</dbReference>
<dbReference type="GO" id="GO:0009279">
    <property type="term" value="C:cell outer membrane"/>
    <property type="evidence" value="ECO:0007669"/>
    <property type="project" value="UniProtKB-SubCell"/>
</dbReference>
<evidence type="ECO:0000256" key="7">
    <source>
        <dbReference type="ARBA" id="ARBA00023237"/>
    </source>
</evidence>
<evidence type="ECO:0000256" key="8">
    <source>
        <dbReference type="HAMAP-Rule" id="MF_01430"/>
    </source>
</evidence>
<comment type="function">
    <text evidence="8">Part of the outer membrane protein assembly complex, which is involved in assembly and insertion of beta-barrel proteins into the outer membrane.</text>
</comment>
<keyword evidence="6 8" id="KW-0472">Membrane</keyword>
<dbReference type="InterPro" id="IPR010827">
    <property type="entry name" value="BamA/TamA_POTRA"/>
</dbReference>
<dbReference type="NCBIfam" id="TIGR03303">
    <property type="entry name" value="OM_YaeT"/>
    <property type="match status" value="1"/>
</dbReference>
<dbReference type="OrthoDB" id="9803054at2"/>
<evidence type="ECO:0000256" key="1">
    <source>
        <dbReference type="ARBA" id="ARBA00004370"/>
    </source>
</evidence>
<dbReference type="Proteomes" id="UP000281128">
    <property type="component" value="Unassembled WGS sequence"/>
</dbReference>
<dbReference type="InterPro" id="IPR023707">
    <property type="entry name" value="OM_assembly_BamA"/>
</dbReference>
<dbReference type="Pfam" id="PF01103">
    <property type="entry name" value="Omp85"/>
    <property type="match status" value="1"/>
</dbReference>
<keyword evidence="2 8" id="KW-1134">Transmembrane beta strand</keyword>
<gene>
    <name evidence="8 11" type="primary">bamA</name>
    <name evidence="11" type="ORF">D6850_10505</name>
</gene>
<dbReference type="PANTHER" id="PTHR12815:SF23">
    <property type="entry name" value="OUTER MEMBRANE PROTEIN ASSEMBLY FACTOR BAMA"/>
    <property type="match status" value="1"/>
</dbReference>
<dbReference type="HAMAP" id="MF_01430">
    <property type="entry name" value="OM_assembly_BamA"/>
    <property type="match status" value="1"/>
</dbReference>
<evidence type="ECO:0000313" key="11">
    <source>
        <dbReference type="EMBL" id="RKF15254.1"/>
    </source>
</evidence>
<protein>
    <recommendedName>
        <fullName evidence="8 9">Outer membrane protein assembly factor BamA</fullName>
    </recommendedName>
</protein>
<dbReference type="Gene3D" id="3.10.20.310">
    <property type="entry name" value="membrane protein fhac"/>
    <property type="match status" value="5"/>
</dbReference>
<dbReference type="RefSeq" id="WP_121166534.1">
    <property type="nucleotide sequence ID" value="NZ_RAPE01000002.1"/>
</dbReference>
<evidence type="ECO:0000256" key="4">
    <source>
        <dbReference type="ARBA" id="ARBA00022729"/>
    </source>
</evidence>
<dbReference type="PROSITE" id="PS51779">
    <property type="entry name" value="POTRA"/>
    <property type="match status" value="3"/>
</dbReference>
<dbReference type="EMBL" id="RAPE01000002">
    <property type="protein sequence ID" value="RKF15254.1"/>
    <property type="molecule type" value="Genomic_DNA"/>
</dbReference>
<dbReference type="AlphaFoldDB" id="A0A3A8AUB2"/>
<name>A0A3A8AUB2_9RHOB</name>
<sequence length="779" mass="86066">MKCIDESRLPRAIKNPLGCAARAVLLIALVSLTFLMVPATADAQSYRFSSVSIEGNQRIEAGTILSYAGIARGQTVSAGELNDAYQRILGSGLFEEVTINPRGGTLEIRVKEYPTISRISFEGNKKIKNEDLSGFIESAPRQVFNPAKAERDAATIVDAYVENGRSAARVTPRVIRRSDNRVDLVFEIFEGKKIEVQRISIVGNRAYSDRRLRRVLQSKQAGIFRALVNRDTFVEDRIEFDKQVLADFYAARGYVDFRVTGVNAELARERDTYFITFNVQEGQQFRFGQITTISDLPEADADEFQSVLKIRPGVVYSPTQVENSIARMERLGIRKGIDFLRVEPRITRNERDLTLDVEFAIVRGPRVFVERIDIEGNTTTLDRVIRRQFDTVEGDPFNPREIREAAERIRALGYFANAEVDAREGSRPDQVVVDVDVEEQSTGTLSFGASYSTSSGFGVSIGFSERNFLGRGQKLSASVAASADNINYNIDFVEPAFLGRDVAFGLKFGLIETDSDFSLYDTTIGTFRPSLTFPVSENGRLQLLYSAAYREMDNYTGASGILARETAQGGLFSSGLGYNYTYDTRRTGLNPNAGVLLSFGQEFYGLGGDQDYIKSTVRAIAQTKVLHEEVTLRATLEGGALNFRSGQSSRAVDRFAGQVMRGFEPNGMGPVTNNAGNIEHLGGNFFAALKFDAEFPLGTPEEFGLSGGAFYDIGSIWDVNTAGATGTVTSTGFKPRHVVGLSLIWQSPFGPLRFNFSHALEKESTDKEQVFDLTIASQF</sequence>
<accession>A0A3A8AUB2</accession>
<dbReference type="PANTHER" id="PTHR12815">
    <property type="entry name" value="SORTING AND ASSEMBLY MACHINERY SAMM50 PROTEIN FAMILY MEMBER"/>
    <property type="match status" value="1"/>
</dbReference>
<comment type="similarity">
    <text evidence="8">Belongs to the BamA family.</text>
</comment>
<keyword evidence="7 8" id="KW-0998">Cell outer membrane</keyword>
<dbReference type="InterPro" id="IPR034746">
    <property type="entry name" value="POTRA"/>
</dbReference>
<evidence type="ECO:0000256" key="9">
    <source>
        <dbReference type="NCBIfam" id="TIGR03303"/>
    </source>
</evidence>
<evidence type="ECO:0000256" key="5">
    <source>
        <dbReference type="ARBA" id="ARBA00022737"/>
    </source>
</evidence>
<evidence type="ECO:0000256" key="6">
    <source>
        <dbReference type="ARBA" id="ARBA00023136"/>
    </source>
</evidence>
<keyword evidence="4 8" id="KW-0732">Signal</keyword>
<evidence type="ECO:0000313" key="12">
    <source>
        <dbReference type="Proteomes" id="UP000281128"/>
    </source>
</evidence>
<dbReference type="InterPro" id="IPR039910">
    <property type="entry name" value="D15-like"/>
</dbReference>
<keyword evidence="12" id="KW-1185">Reference proteome</keyword>